<dbReference type="GO" id="GO:0006355">
    <property type="term" value="P:regulation of DNA-templated transcription"/>
    <property type="evidence" value="ECO:0007669"/>
    <property type="project" value="InterPro"/>
</dbReference>
<dbReference type="Gene3D" id="1.10.1220.10">
    <property type="entry name" value="Met repressor-like"/>
    <property type="match status" value="1"/>
</dbReference>
<dbReference type="Proteomes" id="UP000006556">
    <property type="component" value="Chromosome"/>
</dbReference>
<evidence type="ECO:0000259" key="1">
    <source>
        <dbReference type="Pfam" id="PF15919"/>
    </source>
</evidence>
<accession>A5CYI0</accession>
<dbReference type="PANTHER" id="PTHR34504:SF2">
    <property type="entry name" value="UPF0150 PROTEIN SSL0259"/>
    <property type="match status" value="1"/>
</dbReference>
<reference evidence="3" key="1">
    <citation type="journal article" date="2008" name="Genome Res.">
        <title>The genome of Pelotomaculum thermopropionicum reveals niche-associated evolution in anaerobic microbiota.</title>
        <authorList>
            <person name="Kosaka T."/>
            <person name="Kato S."/>
            <person name="Shimoyama T."/>
            <person name="Ishii S."/>
            <person name="Abe T."/>
            <person name="Watanabe K."/>
        </authorList>
    </citation>
    <scope>NUCLEOTIDE SEQUENCE [LARGE SCALE GENOMIC DNA]</scope>
    <source>
        <strain evidence="3">DSM 13744 / JCM 10971 / SI</strain>
    </source>
</reference>
<dbReference type="Pfam" id="PF15919">
    <property type="entry name" value="HicB_lk_antitox"/>
    <property type="match status" value="1"/>
</dbReference>
<evidence type="ECO:0000313" key="2">
    <source>
        <dbReference type="EMBL" id="BAF60963.1"/>
    </source>
</evidence>
<dbReference type="InterPro" id="IPR035069">
    <property type="entry name" value="TTHA1013/TTHA0281-like"/>
</dbReference>
<gene>
    <name evidence="2" type="ordered locus">PTH_2782</name>
</gene>
<dbReference type="Gene3D" id="3.30.160.250">
    <property type="match status" value="1"/>
</dbReference>
<dbReference type="SUPFAM" id="SSF143100">
    <property type="entry name" value="TTHA1013/TTHA0281-like"/>
    <property type="match status" value="1"/>
</dbReference>
<dbReference type="KEGG" id="pth:PTH_2782"/>
<feature type="domain" description="HicB-like antitoxin of toxin-antitoxin system" evidence="1">
    <location>
        <begin position="13"/>
        <end position="77"/>
    </location>
</feature>
<sequence>MNKDLQYYLKLPYRVVVHPSEEGGYAVEIPDLPGCISQGQTIEEALKMIEDAKICWLETALEDGIEIPEPAGELDDYSGKLNIRIPKSLHRILAEKAKEEKVSLNQYINYQLARGVGYRTLK</sequence>
<dbReference type="PANTHER" id="PTHR34504">
    <property type="entry name" value="ANTITOXIN HICB"/>
    <property type="match status" value="1"/>
</dbReference>
<organism evidence="2 3">
    <name type="scientific">Pelotomaculum thermopropionicum (strain DSM 13744 / JCM 10971 / SI)</name>
    <dbReference type="NCBI Taxonomy" id="370438"/>
    <lineage>
        <taxon>Bacteria</taxon>
        <taxon>Bacillati</taxon>
        <taxon>Bacillota</taxon>
        <taxon>Clostridia</taxon>
        <taxon>Eubacteriales</taxon>
        <taxon>Desulfotomaculaceae</taxon>
        <taxon>Pelotomaculum</taxon>
    </lineage>
</organism>
<dbReference type="SUPFAM" id="SSF47598">
    <property type="entry name" value="Ribbon-helix-helix"/>
    <property type="match status" value="1"/>
</dbReference>
<evidence type="ECO:0000313" key="3">
    <source>
        <dbReference type="Proteomes" id="UP000006556"/>
    </source>
</evidence>
<dbReference type="eggNOG" id="COG1598">
    <property type="taxonomic scope" value="Bacteria"/>
</dbReference>
<dbReference type="EMBL" id="AP009389">
    <property type="protein sequence ID" value="BAF60963.1"/>
    <property type="molecule type" value="Genomic_DNA"/>
</dbReference>
<dbReference type="InterPro" id="IPR010985">
    <property type="entry name" value="Ribbon_hlx_hlx"/>
</dbReference>
<dbReference type="STRING" id="370438.PTH_2782"/>
<dbReference type="InterPro" id="IPR051404">
    <property type="entry name" value="TA_system_antitoxin"/>
</dbReference>
<dbReference type="InterPro" id="IPR013321">
    <property type="entry name" value="Arc_rbn_hlx_hlx"/>
</dbReference>
<dbReference type="AlphaFoldDB" id="A5CYI0"/>
<proteinExistence type="predicted"/>
<keyword evidence="3" id="KW-1185">Reference proteome</keyword>
<dbReference type="InterPro" id="IPR031807">
    <property type="entry name" value="HicB-like"/>
</dbReference>
<protein>
    <submittedName>
        <fullName evidence="2">Uncharacterized conserved protein</fullName>
    </submittedName>
</protein>
<name>A5CYI0_PELTS</name>
<dbReference type="HOGENOM" id="CLU_125405_0_0_9"/>